<dbReference type="PANTHER" id="PTHR24148">
    <property type="entry name" value="ANKYRIN REPEAT DOMAIN-CONTAINING PROTEIN 39 HOMOLOG-RELATED"/>
    <property type="match status" value="1"/>
</dbReference>
<dbReference type="OrthoDB" id="194358at2759"/>
<evidence type="ECO:0000313" key="2">
    <source>
        <dbReference type="EMBL" id="KAF2129928.1"/>
    </source>
</evidence>
<dbReference type="RefSeq" id="XP_033524315.1">
    <property type="nucleotide sequence ID" value="XM_033663675.1"/>
</dbReference>
<name>A0A6A6AFV4_9PLEO</name>
<feature type="non-terminal residue" evidence="2">
    <location>
        <position position="333"/>
    </location>
</feature>
<dbReference type="Pfam" id="PF06985">
    <property type="entry name" value="HET"/>
    <property type="match status" value="1"/>
</dbReference>
<dbReference type="PANTHER" id="PTHR24148:SF73">
    <property type="entry name" value="HET DOMAIN PROTEIN (AFU_ORTHOLOGUE AFUA_8G01020)"/>
    <property type="match status" value="1"/>
</dbReference>
<proteinExistence type="predicted"/>
<dbReference type="EMBL" id="ML977505">
    <property type="protein sequence ID" value="KAF2129928.1"/>
    <property type="molecule type" value="Genomic_DNA"/>
</dbReference>
<gene>
    <name evidence="2" type="ORF">P153DRAFT_289805</name>
</gene>
<evidence type="ECO:0000259" key="1">
    <source>
        <dbReference type="Pfam" id="PF06985"/>
    </source>
</evidence>
<dbReference type="InterPro" id="IPR052895">
    <property type="entry name" value="HetReg/Transcr_Mod"/>
</dbReference>
<dbReference type="Proteomes" id="UP000799771">
    <property type="component" value="Unassembled WGS sequence"/>
</dbReference>
<dbReference type="InterPro" id="IPR010730">
    <property type="entry name" value="HET"/>
</dbReference>
<dbReference type="AlphaFoldDB" id="A0A6A6AFV4"/>
<evidence type="ECO:0000313" key="3">
    <source>
        <dbReference type="Proteomes" id="UP000799771"/>
    </source>
</evidence>
<keyword evidence="3" id="KW-1185">Reference proteome</keyword>
<accession>A0A6A6AFV4</accession>
<dbReference type="GeneID" id="54404107"/>
<feature type="domain" description="Heterokaryon incompatibility" evidence="1">
    <location>
        <begin position="88"/>
        <end position="220"/>
    </location>
</feature>
<organism evidence="2 3">
    <name type="scientific">Dothidotthia symphoricarpi CBS 119687</name>
    <dbReference type="NCBI Taxonomy" id="1392245"/>
    <lineage>
        <taxon>Eukaryota</taxon>
        <taxon>Fungi</taxon>
        <taxon>Dikarya</taxon>
        <taxon>Ascomycota</taxon>
        <taxon>Pezizomycotina</taxon>
        <taxon>Dothideomycetes</taxon>
        <taxon>Pleosporomycetidae</taxon>
        <taxon>Pleosporales</taxon>
        <taxon>Dothidotthiaceae</taxon>
        <taxon>Dothidotthia</taxon>
    </lineage>
</organism>
<protein>
    <submittedName>
        <fullName evidence="2">HET-domain-containing protein</fullName>
    </submittedName>
</protein>
<reference evidence="2" key="1">
    <citation type="journal article" date="2020" name="Stud. Mycol.">
        <title>101 Dothideomycetes genomes: a test case for predicting lifestyles and emergence of pathogens.</title>
        <authorList>
            <person name="Haridas S."/>
            <person name="Albert R."/>
            <person name="Binder M."/>
            <person name="Bloem J."/>
            <person name="Labutti K."/>
            <person name="Salamov A."/>
            <person name="Andreopoulos B."/>
            <person name="Baker S."/>
            <person name="Barry K."/>
            <person name="Bills G."/>
            <person name="Bluhm B."/>
            <person name="Cannon C."/>
            <person name="Castanera R."/>
            <person name="Culley D."/>
            <person name="Daum C."/>
            <person name="Ezra D."/>
            <person name="Gonzalez J."/>
            <person name="Henrissat B."/>
            <person name="Kuo A."/>
            <person name="Liang C."/>
            <person name="Lipzen A."/>
            <person name="Lutzoni F."/>
            <person name="Magnuson J."/>
            <person name="Mondo S."/>
            <person name="Nolan M."/>
            <person name="Ohm R."/>
            <person name="Pangilinan J."/>
            <person name="Park H.-J."/>
            <person name="Ramirez L."/>
            <person name="Alfaro M."/>
            <person name="Sun H."/>
            <person name="Tritt A."/>
            <person name="Yoshinaga Y."/>
            <person name="Zwiers L.-H."/>
            <person name="Turgeon B."/>
            <person name="Goodwin S."/>
            <person name="Spatafora J."/>
            <person name="Crous P."/>
            <person name="Grigoriev I."/>
        </authorList>
    </citation>
    <scope>NUCLEOTIDE SEQUENCE</scope>
    <source>
        <strain evidence="2">CBS 119687</strain>
    </source>
</reference>
<sequence length="333" mass="38528">MSNATLHLPNRTRVRTESEPSLACVRKRPRSGSHETILNPKRERLDTFEHAPLDLDASSIRLVQVLSSDPKDDLIRCHVRHATIDANYICLSYVWGPADDYHTILIDDRPFRVRRNLWDFLRTNDSIAFHFEQPLWIDAICIDQNNTSERNHQVQQMGKIYGSAQNVIAWMGDEPVLASLFRGIRTEWHHGRLIPPDKFRKGIPDLSKNEYWTRAWITQEITLAKHVYLLAGEEAVGLTDFDSAVVHNSTHDAVIASYTRFGLDLPWRPSLDMKSRDVEHTLLEYLWISRSKQCSDPRDKIYSLLSMARDAVDIQVDYAIQTIQLALNILNRY</sequence>